<evidence type="ECO:0000256" key="9">
    <source>
        <dbReference type="ARBA" id="ARBA00022679"/>
    </source>
</evidence>
<keyword evidence="8 12" id="KW-0963">Cytoplasm</keyword>
<evidence type="ECO:0000256" key="2">
    <source>
        <dbReference type="ARBA" id="ARBA00004989"/>
    </source>
</evidence>
<evidence type="ECO:0000256" key="3">
    <source>
        <dbReference type="ARBA" id="ARBA00008756"/>
    </source>
</evidence>
<keyword evidence="10 12" id="KW-0012">Acyltransferase</keyword>
<organism evidence="15 16">
    <name type="scientific">Vitreoscilla massiliensis</name>
    <dbReference type="NCBI Taxonomy" id="1689272"/>
    <lineage>
        <taxon>Bacteria</taxon>
        <taxon>Pseudomonadati</taxon>
        <taxon>Pseudomonadota</taxon>
        <taxon>Betaproteobacteria</taxon>
        <taxon>Neisseriales</taxon>
        <taxon>Neisseriaceae</taxon>
        <taxon>Vitreoscilla</taxon>
    </lineage>
</organism>
<sequence length="698" mass="75636">MSAFIIVPTSNRAGLTSVSLGILRAFEQSNNKPLFFKPIEQSYVTQLEQQIDPAVHFAQELFHLPTVAPLALSEVEMLISQGKDDDMIELVVQRLSELRLQQAHDVVVIEGVSPDSDRPFLADKNLALARALQAEIILVVSAYNATAEQVAEQVALYVHDYDDDHVRIAGFVLNSINVAEQEFVPFVEEVSRRIASNRAPLACLGAVKYAAEKSMFRMKDMARYLNARVLHGAEFLDSSRVKELVVAGRSATHMVDRFKAGAVIIASGDREDVMMATALRVISGTPLAGVILTCNEIPSQNLQALIAPALKSELPVLLTEHDTFNTANILSHMPSGVPADDLSRMDSMVDYVAENLQINALLQNLGQSKDVRLSPPAFRYRMMQLARAANKRIVLPEGSEPRTVQAAIICQQKGIARCVLLAKPAEVQEVAEKLNVTLPVDLEILDPDLLRQQYVEPMVALRKHKGLTPELALRQLEDTVVLGTMMLAQNDVDGLVSGAIHTTANTIRPALQLIKTKPEASLVSSVFFMLMPDQVLVYGDCAVNPEPSAAELADIAIQSADSAKAFGVEPKVAMISYSTGTSGAGAEVEKVKEATDLAKQKRPDLLIDGPLQYDAASVLSVGRQKAPDSPVAGQATVFVFPDLNTGNTTYKAVQRSANVLSVGPMLQGLNKPVNDLSRGALVDDIVYTIALTAIQATQ</sequence>
<dbReference type="Pfam" id="PF13500">
    <property type="entry name" value="AAA_26"/>
    <property type="match status" value="1"/>
</dbReference>
<evidence type="ECO:0000256" key="7">
    <source>
        <dbReference type="ARBA" id="ARBA00021528"/>
    </source>
</evidence>
<dbReference type="NCBIfam" id="NF007233">
    <property type="entry name" value="PRK09653.1"/>
    <property type="match status" value="1"/>
</dbReference>
<dbReference type="InterPro" id="IPR010766">
    <property type="entry name" value="DRTGG"/>
</dbReference>
<dbReference type="Pfam" id="PF07085">
    <property type="entry name" value="DRTGG"/>
    <property type="match status" value="1"/>
</dbReference>
<comment type="pathway">
    <text evidence="2 12">Metabolic intermediate biosynthesis; acetyl-CoA biosynthesis; acetyl-CoA from acetate: step 2/2.</text>
</comment>
<evidence type="ECO:0000313" key="15">
    <source>
        <dbReference type="EMBL" id="UOO88590.1"/>
    </source>
</evidence>
<evidence type="ECO:0000256" key="12">
    <source>
        <dbReference type="PIRNR" id="PIRNR006107"/>
    </source>
</evidence>
<feature type="domain" description="DRTGG" evidence="14">
    <location>
        <begin position="220"/>
        <end position="333"/>
    </location>
</feature>
<dbReference type="SUPFAM" id="SSF53659">
    <property type="entry name" value="Isocitrate/Isopropylmalate dehydrogenase-like"/>
    <property type="match status" value="1"/>
</dbReference>
<comment type="similarity">
    <text evidence="4 12">In the N-terminal section; belongs to the CobB/CobQ family.</text>
</comment>
<dbReference type="Gene3D" id="3.40.50.10950">
    <property type="match status" value="1"/>
</dbReference>
<evidence type="ECO:0000256" key="4">
    <source>
        <dbReference type="ARBA" id="ARBA00009786"/>
    </source>
</evidence>
<dbReference type="Gene3D" id="3.40.1390.20">
    <property type="entry name" value="HprK N-terminal domain-like"/>
    <property type="match status" value="1"/>
</dbReference>
<dbReference type="InterPro" id="IPR002505">
    <property type="entry name" value="PTA_PTB"/>
</dbReference>
<comment type="subcellular location">
    <subcellularLocation>
        <location evidence="1 12">Cytoplasm</location>
    </subcellularLocation>
</comment>
<evidence type="ECO:0000313" key="16">
    <source>
        <dbReference type="Proteomes" id="UP000832011"/>
    </source>
</evidence>
<dbReference type="EMBL" id="CP091511">
    <property type="protein sequence ID" value="UOO88590.1"/>
    <property type="molecule type" value="Genomic_DNA"/>
</dbReference>
<keyword evidence="9 12" id="KW-0808">Transferase</keyword>
<evidence type="ECO:0000259" key="14">
    <source>
        <dbReference type="Pfam" id="PF07085"/>
    </source>
</evidence>
<dbReference type="Proteomes" id="UP000832011">
    <property type="component" value="Chromosome"/>
</dbReference>
<comment type="function">
    <text evidence="12">Involved in acetate metabolism.</text>
</comment>
<dbReference type="InterPro" id="IPR004614">
    <property type="entry name" value="P_AcTrfase"/>
</dbReference>
<dbReference type="Pfam" id="PF01515">
    <property type="entry name" value="PTA_PTB"/>
    <property type="match status" value="1"/>
</dbReference>
<name>A0ABY4E1C8_9NEIS</name>
<comment type="similarity">
    <text evidence="3 12">In the C-terminal section; belongs to the phosphate acetyltransferase and butyryltransferase family.</text>
</comment>
<protein>
    <recommendedName>
        <fullName evidence="7 12">Phosphate acetyltransferase</fullName>
        <ecNumber evidence="6 12">2.3.1.8</ecNumber>
    </recommendedName>
    <alternativeName>
        <fullName evidence="11 12">Phosphotransacetylase</fullName>
    </alternativeName>
</protein>
<dbReference type="PANTHER" id="PTHR43356:SF3">
    <property type="entry name" value="PHOSPHATE ACETYLTRANSFERASE"/>
    <property type="match status" value="1"/>
</dbReference>
<dbReference type="InterPro" id="IPR050500">
    <property type="entry name" value="Phos_Acetyltrans/Butyryltrans"/>
</dbReference>
<feature type="domain" description="Phosphate acetyl/butaryl transferase" evidence="13">
    <location>
        <begin position="378"/>
        <end position="693"/>
    </location>
</feature>
<comment type="catalytic activity">
    <reaction evidence="12">
        <text>acetyl-CoA + phosphate = acetyl phosphate + CoA</text>
        <dbReference type="Rhea" id="RHEA:19521"/>
        <dbReference type="ChEBI" id="CHEBI:22191"/>
        <dbReference type="ChEBI" id="CHEBI:43474"/>
        <dbReference type="ChEBI" id="CHEBI:57287"/>
        <dbReference type="ChEBI" id="CHEBI:57288"/>
        <dbReference type="EC" id="2.3.1.8"/>
    </reaction>
</comment>
<dbReference type="PIRSF" id="PIRSF006107">
    <property type="entry name" value="PhpActrans_proteobac"/>
    <property type="match status" value="1"/>
</dbReference>
<dbReference type="InterPro" id="IPR028979">
    <property type="entry name" value="Ser_kin/Pase_Hpr-like_N_sf"/>
</dbReference>
<evidence type="ECO:0000256" key="8">
    <source>
        <dbReference type="ARBA" id="ARBA00022490"/>
    </source>
</evidence>
<reference evidence="15 16" key="1">
    <citation type="journal article" date="2022" name="Res Sq">
        <title>Evolution of multicellular longitudinally dividing oral cavity symbionts (Neisseriaceae).</title>
        <authorList>
            <person name="Nyongesa S."/>
            <person name="Weber P."/>
            <person name="Bernet E."/>
            <person name="Pullido F."/>
            <person name="Nieckarz M."/>
            <person name="Delaby M."/>
            <person name="Nieves C."/>
            <person name="Viehboeck T."/>
            <person name="Krause N."/>
            <person name="Rivera-Millot A."/>
            <person name="Nakamura A."/>
            <person name="Vischer N."/>
            <person name="VanNieuwenhze M."/>
            <person name="Brun Y."/>
            <person name="Cava F."/>
            <person name="Bulgheresi S."/>
            <person name="Veyrier F."/>
        </authorList>
    </citation>
    <scope>NUCLEOTIDE SEQUENCE [LARGE SCALE GENOMIC DNA]</scope>
    <source>
        <strain evidence="15 16">SN4</strain>
    </source>
</reference>
<proteinExistence type="inferred from homology"/>
<evidence type="ECO:0000256" key="1">
    <source>
        <dbReference type="ARBA" id="ARBA00004496"/>
    </source>
</evidence>
<dbReference type="SUPFAM" id="SSF75138">
    <property type="entry name" value="HprK N-terminal domain-like"/>
    <property type="match status" value="1"/>
</dbReference>
<dbReference type="RefSeq" id="WP_058358097.1">
    <property type="nucleotide sequence ID" value="NZ_CABKVG010000010.1"/>
</dbReference>
<dbReference type="PANTHER" id="PTHR43356">
    <property type="entry name" value="PHOSPHATE ACETYLTRANSFERASE"/>
    <property type="match status" value="1"/>
</dbReference>
<dbReference type="NCBIfam" id="NF004167">
    <property type="entry name" value="PRK05632.1"/>
    <property type="match status" value="1"/>
</dbReference>
<dbReference type="NCBIfam" id="TIGR00651">
    <property type="entry name" value="pta"/>
    <property type="match status" value="1"/>
</dbReference>
<dbReference type="InterPro" id="IPR027417">
    <property type="entry name" value="P-loop_NTPase"/>
</dbReference>
<comment type="subunit">
    <text evidence="5">Homohexamer.</text>
</comment>
<dbReference type="Gene3D" id="3.40.50.10750">
    <property type="entry name" value="Isocitrate/Isopropylmalate dehydrogenase-like"/>
    <property type="match status" value="1"/>
</dbReference>
<comment type="domain">
    <text evidence="12">The N-terminal region seems to be important for proper quaternary structure. The C-terminal region contains the substrate-binding site.</text>
</comment>
<keyword evidence="16" id="KW-1185">Reference proteome</keyword>
<gene>
    <name evidence="15" type="primary">pta</name>
    <name evidence="15" type="ORF">LVJ82_14125</name>
</gene>
<dbReference type="InterPro" id="IPR016475">
    <property type="entry name" value="P-Actrans_bac"/>
</dbReference>
<dbReference type="GO" id="GO:0008959">
    <property type="term" value="F:phosphate acetyltransferase activity"/>
    <property type="evidence" value="ECO:0007669"/>
    <property type="project" value="UniProtKB-EC"/>
</dbReference>
<evidence type="ECO:0000256" key="10">
    <source>
        <dbReference type="ARBA" id="ARBA00023315"/>
    </source>
</evidence>
<evidence type="ECO:0000256" key="5">
    <source>
        <dbReference type="ARBA" id="ARBA00011643"/>
    </source>
</evidence>
<evidence type="ECO:0000259" key="13">
    <source>
        <dbReference type="Pfam" id="PF01515"/>
    </source>
</evidence>
<dbReference type="Gene3D" id="3.40.50.300">
    <property type="entry name" value="P-loop containing nucleotide triphosphate hydrolases"/>
    <property type="match status" value="1"/>
</dbReference>
<dbReference type="CDD" id="cd03109">
    <property type="entry name" value="DTBS"/>
    <property type="match status" value="1"/>
</dbReference>
<dbReference type="InterPro" id="IPR042112">
    <property type="entry name" value="P_AcTrfase_dom2"/>
</dbReference>
<dbReference type="InterPro" id="IPR042113">
    <property type="entry name" value="P_AcTrfase_dom1"/>
</dbReference>
<evidence type="ECO:0000256" key="6">
    <source>
        <dbReference type="ARBA" id="ARBA00012707"/>
    </source>
</evidence>
<dbReference type="EC" id="2.3.1.8" evidence="6 12"/>
<accession>A0ABY4E1C8</accession>
<dbReference type="SUPFAM" id="SSF52540">
    <property type="entry name" value="P-loop containing nucleoside triphosphate hydrolases"/>
    <property type="match status" value="1"/>
</dbReference>
<evidence type="ECO:0000256" key="11">
    <source>
        <dbReference type="ARBA" id="ARBA00031108"/>
    </source>
</evidence>